<evidence type="ECO:0000313" key="3">
    <source>
        <dbReference type="Proteomes" id="UP000005407"/>
    </source>
</evidence>
<evidence type="ECO:0000313" key="2">
    <source>
        <dbReference type="EMBL" id="EIQ21442.1"/>
    </source>
</evidence>
<comment type="caution">
    <text evidence="2">The sequence shown here is derived from an EMBL/GenBank/DDBJ whole genome shotgun (WGS) entry which is preliminary data.</text>
</comment>
<name>I6CPK0_SHIFL</name>
<feature type="region of interest" description="Disordered" evidence="1">
    <location>
        <begin position="1"/>
        <end position="30"/>
    </location>
</feature>
<dbReference type="AlphaFoldDB" id="I6CPK0"/>
<dbReference type="Proteomes" id="UP000005407">
    <property type="component" value="Unassembled WGS sequence"/>
</dbReference>
<reference evidence="2 3" key="1">
    <citation type="submission" date="2012-03" db="EMBL/GenBank/DDBJ databases">
        <authorList>
            <person name="Rasko D."/>
            <person name="Redman J."/>
            <person name="Daugherty S.C."/>
            <person name="Tallon L."/>
            <person name="Sadzewicz L."/>
            <person name="Jones K."/>
            <person name="Santana-Cruz I."/>
            <person name="Liu X."/>
        </authorList>
    </citation>
    <scope>NUCLEOTIDE SEQUENCE [LARGE SCALE GENOMIC DNA]</scope>
    <source>
        <strain evidence="2 3">K-315</strain>
    </source>
</reference>
<organism evidence="2 3">
    <name type="scientific">Shigella flexneri K-315</name>
    <dbReference type="NCBI Taxonomy" id="766150"/>
    <lineage>
        <taxon>Bacteria</taxon>
        <taxon>Pseudomonadati</taxon>
        <taxon>Pseudomonadota</taxon>
        <taxon>Gammaproteobacteria</taxon>
        <taxon>Enterobacterales</taxon>
        <taxon>Enterobacteriaceae</taxon>
        <taxon>Shigella</taxon>
    </lineage>
</organism>
<proteinExistence type="predicted"/>
<gene>
    <name evidence="2" type="ORF">SFK315_2267</name>
</gene>
<dbReference type="EMBL" id="AKMY01000045">
    <property type="protein sequence ID" value="EIQ21442.1"/>
    <property type="molecule type" value="Genomic_DNA"/>
</dbReference>
<accession>I6CPK0</accession>
<protein>
    <submittedName>
        <fullName evidence="2">Uncharacterized protein</fullName>
    </submittedName>
</protein>
<evidence type="ECO:0000256" key="1">
    <source>
        <dbReference type="SAM" id="MobiDB-lite"/>
    </source>
</evidence>
<feature type="compositionally biased region" description="Low complexity" evidence="1">
    <location>
        <begin position="8"/>
        <end position="25"/>
    </location>
</feature>
<sequence length="181" mass="19724">MDSRPGLRTTSPSSGTRTGRSNTRTLPPDPLLECAGRTRWPFGIREPDEDYPVTIIETEGFLNLVSVSAVALNQPFSLFFGAGVVLIPVRFECMRTPPVPAGRGGRVIRIVKFGIVRHLFSLLAQQVPVVQADGWIVNQNDQKNKTRRSGLSAGALRMPDTSAVARDFSPAGSLTPQVRKL</sequence>
<dbReference type="PATRIC" id="fig|766150.3.peg.2207"/>